<keyword evidence="1" id="KW-1015">Disulfide bond</keyword>
<sequence length="1029" mass="113440">MTALRISVSVLCVLLLSGADAQADAHRGSHRAKADAQADAQADAHRGSYRAKADAAAMLIDKINFSFTAANVSLTNLVNIGKMLTHSHNQNSLRNGLEVFDGVAKVIPFINLFGSLVHFGFAFLSKNSPDIAYMKKRFTQVSRDLDSISAQVKPLSGGELWPSEGEALILNAWARVEQLVDRLTTAETLEEKSRAAERFTTYYESRGTEDGIAGFCRHLTESRPAGRCGSPAGGGGSLMQLVGAQSEGDVRALLRFSSYVTSLMIKGSFASVIYDKLKSDHANPRPQQPATERLLSLTKSVQRTLMDCADGYAEWVRRDVEELLTHPFSETRSMATNVKAHLDGKFDWFIWTVVVQETSGDYGYLYGNVITLRDRAQGRTVHLIPRDSEAVVDEGVRTEARQKMLDYTGYACPMIQEKMTDVFPSSLMRHIAFAHSSPDSSHYTTVGDTVLQKCYSTFLFITTSTYVNTVVLKSMESLDHPSCSKSQCLYGACRQAADSSAGFCLCETMYYGRRCENSIRDEISDSALEEKIKSVGINSVPDITAVYFRVQEQMRHAEARERFNWVTLRYQDMTDKLAFLGHQDTLFRRAQVSGVTFVSNVGGVIQTRGTFTFLLYQFDNMMRGNGSNLLEALRELLLYPGDSSAQTHSPIECSENYVEKLDNFVKSMSRLKSEAISAWKKYLTQSNTTSMDPSLSHVQDLLVGDGCGPLNAHGLFNNHCEGPYHSAHQQRIQLKCSGSFKPFPETVQCSKGRWSALPVCYGEPENGATQCRSENGTAVCEASCDDDSARLASGESVERYQCSRSPCRPFTPSGPCKVARCSGDSSCEDREVCKGGRCVDGCSGTPCGVNAVCSTFHHIPVCTCFGPWTKDPNQECLSPSLHWAQVTHIPNGTVKTHTGKLVCRAKGPNGDWYSGWLLMVAGRDSCLLEYDGKTMRETEYELLLDPCASKGYQWIPGGPHADSMWTGYTSSTPGRMLFVCSWWGDDVDSKRGFSGTLFQTATGYRCSIALNRAAHSTSDYLTLVRAQSC</sequence>
<feature type="disulfide bond" evidence="1">
    <location>
        <begin position="506"/>
        <end position="515"/>
    </location>
</feature>
<evidence type="ECO:0000313" key="6">
    <source>
        <dbReference type="RefSeq" id="XP_031437106.1"/>
    </source>
</evidence>
<evidence type="ECO:0000259" key="3">
    <source>
        <dbReference type="PROSITE" id="PS50026"/>
    </source>
</evidence>
<evidence type="ECO:0000256" key="2">
    <source>
        <dbReference type="SAM" id="SignalP"/>
    </source>
</evidence>
<dbReference type="RefSeq" id="XP_031437106.1">
    <property type="nucleotide sequence ID" value="XM_031581246.2"/>
</dbReference>
<feature type="disulfide bond" evidence="1">
    <location>
        <begin position="483"/>
        <end position="493"/>
    </location>
</feature>
<evidence type="ECO:0000256" key="1">
    <source>
        <dbReference type="PROSITE-ProRule" id="PRU00076"/>
    </source>
</evidence>
<dbReference type="RefSeq" id="XP_031437101.1">
    <property type="nucleotide sequence ID" value="XM_031581241.1"/>
</dbReference>
<dbReference type="GeneID" id="116223692"/>
<evidence type="ECO:0000313" key="4">
    <source>
        <dbReference type="Proteomes" id="UP000515152"/>
    </source>
</evidence>
<dbReference type="PROSITE" id="PS00022">
    <property type="entry name" value="EGF_1"/>
    <property type="match status" value="1"/>
</dbReference>
<name>A0A6P8GI93_CLUHA</name>
<feature type="signal peptide" evidence="2">
    <location>
        <begin position="1"/>
        <end position="21"/>
    </location>
</feature>
<feature type="chain" id="PRO_5044652934" evidence="2">
    <location>
        <begin position="22"/>
        <end position="1029"/>
    </location>
</feature>
<dbReference type="RefSeq" id="XP_031437109.1">
    <property type="nucleotide sequence ID" value="XM_031581249.1"/>
</dbReference>
<dbReference type="Proteomes" id="UP000515152">
    <property type="component" value="Chromosome 2"/>
</dbReference>
<comment type="caution">
    <text evidence="1">Lacks conserved residue(s) required for the propagation of feature annotation.</text>
</comment>
<dbReference type="OrthoDB" id="4405280at2759"/>
<feature type="domain" description="EGF-like" evidence="3">
    <location>
        <begin position="479"/>
        <end position="516"/>
    </location>
</feature>
<dbReference type="KEGG" id="char:116223692"/>
<dbReference type="PROSITE" id="PS50026">
    <property type="entry name" value="EGF_3"/>
    <property type="match status" value="1"/>
</dbReference>
<accession>A0A6P8GI93</accession>
<gene>
    <name evidence="5 6 7 8" type="primary">LOC116223692</name>
</gene>
<dbReference type="AlphaFoldDB" id="A0A6P8GI93"/>
<keyword evidence="1" id="KW-0245">EGF-like domain</keyword>
<proteinExistence type="predicted"/>
<dbReference type="Gene3D" id="2.10.25.10">
    <property type="entry name" value="Laminin"/>
    <property type="match status" value="1"/>
</dbReference>
<evidence type="ECO:0000313" key="7">
    <source>
        <dbReference type="RefSeq" id="XP_031437109.1"/>
    </source>
</evidence>
<dbReference type="RefSeq" id="XP_031437115.1">
    <property type="nucleotide sequence ID" value="XM_031581255.1"/>
</dbReference>
<protein>
    <submittedName>
        <fullName evidence="5 6">Uncharacterized protein LOC116223692</fullName>
    </submittedName>
</protein>
<evidence type="ECO:0000313" key="5">
    <source>
        <dbReference type="RefSeq" id="XP_031437101.1"/>
    </source>
</evidence>
<keyword evidence="4" id="KW-1185">Reference proteome</keyword>
<dbReference type="InterPro" id="IPR000742">
    <property type="entry name" value="EGF"/>
</dbReference>
<dbReference type="SUPFAM" id="SSF57196">
    <property type="entry name" value="EGF/Laminin"/>
    <property type="match status" value="1"/>
</dbReference>
<organism evidence="4 6">
    <name type="scientific">Clupea harengus</name>
    <name type="common">Atlantic herring</name>
    <dbReference type="NCBI Taxonomy" id="7950"/>
    <lineage>
        <taxon>Eukaryota</taxon>
        <taxon>Metazoa</taxon>
        <taxon>Chordata</taxon>
        <taxon>Craniata</taxon>
        <taxon>Vertebrata</taxon>
        <taxon>Euteleostomi</taxon>
        <taxon>Actinopterygii</taxon>
        <taxon>Neopterygii</taxon>
        <taxon>Teleostei</taxon>
        <taxon>Clupei</taxon>
        <taxon>Clupeiformes</taxon>
        <taxon>Clupeoidei</taxon>
        <taxon>Clupeidae</taxon>
        <taxon>Clupea</taxon>
    </lineage>
</organism>
<reference evidence="5 6" key="1">
    <citation type="submission" date="2025-04" db="UniProtKB">
        <authorList>
            <consortium name="RefSeq"/>
        </authorList>
    </citation>
    <scope>IDENTIFICATION</scope>
</reference>
<evidence type="ECO:0000313" key="8">
    <source>
        <dbReference type="RefSeq" id="XP_031437115.1"/>
    </source>
</evidence>
<keyword evidence="2" id="KW-0732">Signal</keyword>